<evidence type="ECO:0000256" key="1">
    <source>
        <dbReference type="SAM" id="Phobius"/>
    </source>
</evidence>
<keyword evidence="1" id="KW-0812">Transmembrane</keyword>
<sequence length="61" mass="6508">MDKKTGLCILGTVIGLMVFMISMHFLEFSDIFAAVGVIGAMSMGYCLAGAFSSKIKAKVKK</sequence>
<feature type="transmembrane region" description="Helical" evidence="1">
    <location>
        <begin position="7"/>
        <end position="25"/>
    </location>
</feature>
<reference evidence="2 3" key="1">
    <citation type="submission" date="2020-07" db="EMBL/GenBank/DDBJ databases">
        <title>Electron transfer.</title>
        <authorList>
            <person name="Huang L."/>
            <person name="Liu X."/>
            <person name="Zhou S."/>
        </authorList>
    </citation>
    <scope>NUCLEOTIDE SEQUENCE [LARGE SCALE GENOMIC DNA]</scope>
    <source>
        <strain evidence="2 3">Lx1</strain>
    </source>
</reference>
<protein>
    <submittedName>
        <fullName evidence="2">Uncharacterized protein</fullName>
    </submittedName>
</protein>
<organism evidence="2 3">
    <name type="scientific">Clostridium intestinale</name>
    <dbReference type="NCBI Taxonomy" id="36845"/>
    <lineage>
        <taxon>Bacteria</taxon>
        <taxon>Bacillati</taxon>
        <taxon>Bacillota</taxon>
        <taxon>Clostridia</taxon>
        <taxon>Eubacteriales</taxon>
        <taxon>Clostridiaceae</taxon>
        <taxon>Clostridium</taxon>
    </lineage>
</organism>
<proteinExistence type="predicted"/>
<dbReference type="EMBL" id="CP059378">
    <property type="protein sequence ID" value="QLY81209.1"/>
    <property type="molecule type" value="Genomic_DNA"/>
</dbReference>
<dbReference type="Proteomes" id="UP000512286">
    <property type="component" value="Chromosome"/>
</dbReference>
<name>A0A7D6VST6_9CLOT</name>
<evidence type="ECO:0000313" key="2">
    <source>
        <dbReference type="EMBL" id="QLY81209.1"/>
    </source>
</evidence>
<keyword evidence="1" id="KW-0472">Membrane</keyword>
<evidence type="ECO:0000313" key="3">
    <source>
        <dbReference type="Proteomes" id="UP000512286"/>
    </source>
</evidence>
<keyword evidence="1" id="KW-1133">Transmembrane helix</keyword>
<accession>A0A7D6VST6</accession>
<dbReference type="RefSeq" id="WP_181602856.1">
    <property type="nucleotide sequence ID" value="NZ_CP059378.1"/>
</dbReference>
<dbReference type="KEGG" id="cint:HZF06_06380"/>
<gene>
    <name evidence="2" type="ORF">HZF06_06380</name>
</gene>
<dbReference type="AlphaFoldDB" id="A0A7D6VST6"/>
<feature type="transmembrane region" description="Helical" evidence="1">
    <location>
        <begin position="31"/>
        <end position="51"/>
    </location>
</feature>